<dbReference type="SUPFAM" id="SSF81342">
    <property type="entry name" value="Transmembrane di-heme cytochromes"/>
    <property type="match status" value="1"/>
</dbReference>
<dbReference type="InterPro" id="IPR052168">
    <property type="entry name" value="Cytochrome_b561_oxidase"/>
</dbReference>
<dbReference type="GO" id="GO:0005886">
    <property type="term" value="C:plasma membrane"/>
    <property type="evidence" value="ECO:0007669"/>
    <property type="project" value="UniProtKB-SubCell"/>
</dbReference>
<evidence type="ECO:0000256" key="2">
    <source>
        <dbReference type="ARBA" id="ARBA00004651"/>
    </source>
</evidence>
<dbReference type="Proteomes" id="UP001229244">
    <property type="component" value="Unassembled WGS sequence"/>
</dbReference>
<dbReference type="GO" id="GO:0022904">
    <property type="term" value="P:respiratory electron transport chain"/>
    <property type="evidence" value="ECO:0007669"/>
    <property type="project" value="InterPro"/>
</dbReference>
<keyword evidence="7" id="KW-0479">Metal-binding</keyword>
<feature type="transmembrane region" description="Helical" evidence="13">
    <location>
        <begin position="55"/>
        <end position="72"/>
    </location>
</feature>
<name>A0AAE4ASQ1_9HYPH</name>
<feature type="transmembrane region" description="Helical" evidence="13">
    <location>
        <begin position="155"/>
        <end position="176"/>
    </location>
</feature>
<dbReference type="Gene3D" id="1.20.950.20">
    <property type="entry name" value="Transmembrane di-heme cytochromes, Chain C"/>
    <property type="match status" value="1"/>
</dbReference>
<evidence type="ECO:0000259" key="14">
    <source>
        <dbReference type="Pfam" id="PF01292"/>
    </source>
</evidence>
<evidence type="ECO:0000256" key="7">
    <source>
        <dbReference type="ARBA" id="ARBA00022723"/>
    </source>
</evidence>
<evidence type="ECO:0000313" key="15">
    <source>
        <dbReference type="EMBL" id="MDQ0315327.1"/>
    </source>
</evidence>
<keyword evidence="9 13" id="KW-1133">Transmembrane helix</keyword>
<gene>
    <name evidence="15" type="ORF">J2S73_001784</name>
</gene>
<dbReference type="InterPro" id="IPR016174">
    <property type="entry name" value="Di-haem_cyt_TM"/>
</dbReference>
<dbReference type="GO" id="GO:0009055">
    <property type="term" value="F:electron transfer activity"/>
    <property type="evidence" value="ECO:0007669"/>
    <property type="project" value="InterPro"/>
</dbReference>
<dbReference type="GO" id="GO:0020037">
    <property type="term" value="F:heme binding"/>
    <property type="evidence" value="ECO:0007669"/>
    <property type="project" value="TreeGrafter"/>
</dbReference>
<keyword evidence="8" id="KW-0249">Electron transport</keyword>
<evidence type="ECO:0000256" key="3">
    <source>
        <dbReference type="ARBA" id="ARBA00022448"/>
    </source>
</evidence>
<proteinExistence type="inferred from homology"/>
<evidence type="ECO:0000256" key="1">
    <source>
        <dbReference type="ARBA" id="ARBA00001970"/>
    </source>
</evidence>
<evidence type="ECO:0000256" key="9">
    <source>
        <dbReference type="ARBA" id="ARBA00022989"/>
    </source>
</evidence>
<dbReference type="Pfam" id="PF01292">
    <property type="entry name" value="Ni_hydr_CYTB"/>
    <property type="match status" value="1"/>
</dbReference>
<comment type="caution">
    <text evidence="15">The sequence shown here is derived from an EMBL/GenBank/DDBJ whole genome shotgun (WGS) entry which is preliminary data.</text>
</comment>
<comment type="subcellular location">
    <subcellularLocation>
        <location evidence="2">Cell membrane</location>
        <topology evidence="2">Multi-pass membrane protein</topology>
    </subcellularLocation>
</comment>
<keyword evidence="11 13" id="KW-0472">Membrane</keyword>
<dbReference type="PANTHER" id="PTHR30529:SF1">
    <property type="entry name" value="CYTOCHROME B561 HOMOLOG 2"/>
    <property type="match status" value="1"/>
</dbReference>
<protein>
    <submittedName>
        <fullName evidence="15">Cytochrome b561</fullName>
    </submittedName>
</protein>
<sequence length="190" mass="21349">MQTTNTTQSWGWPARALHWSIAAVILFQLGLGLYMTDFVSDTARQFSLFQLHKSWGFVVFCLAVLRVAWRLANRRSPRLPAETPRWQAIASHASHGLLYLLILVMPLSGWVMSAASPTQDYLGIENSVFGLFAMPDPWVPGVRSVAEAAEAVHAWSAWIMIAILALHLAAALKHHFVDRDDILKRMSWGR</sequence>
<keyword evidence="16" id="KW-1185">Reference proteome</keyword>
<evidence type="ECO:0000256" key="6">
    <source>
        <dbReference type="ARBA" id="ARBA00022692"/>
    </source>
</evidence>
<dbReference type="EMBL" id="JAUSUL010000002">
    <property type="protein sequence ID" value="MDQ0315327.1"/>
    <property type="molecule type" value="Genomic_DNA"/>
</dbReference>
<reference evidence="15" key="1">
    <citation type="submission" date="2023-07" db="EMBL/GenBank/DDBJ databases">
        <title>Genomic Encyclopedia of Type Strains, Phase IV (KMG-IV): sequencing the most valuable type-strain genomes for metagenomic binning, comparative biology and taxonomic classification.</title>
        <authorList>
            <person name="Goeker M."/>
        </authorList>
    </citation>
    <scope>NUCLEOTIDE SEQUENCE</scope>
    <source>
        <strain evidence="15">DSM 21202</strain>
    </source>
</reference>
<dbReference type="PANTHER" id="PTHR30529">
    <property type="entry name" value="CYTOCHROME B561"/>
    <property type="match status" value="1"/>
</dbReference>
<keyword evidence="3" id="KW-0813">Transport</keyword>
<evidence type="ECO:0000256" key="10">
    <source>
        <dbReference type="ARBA" id="ARBA00023004"/>
    </source>
</evidence>
<dbReference type="RefSeq" id="WP_306885160.1">
    <property type="nucleotide sequence ID" value="NZ_JAUSUL010000002.1"/>
</dbReference>
<organism evidence="15 16">
    <name type="scientific">Amorphus orientalis</name>
    <dbReference type="NCBI Taxonomy" id="649198"/>
    <lineage>
        <taxon>Bacteria</taxon>
        <taxon>Pseudomonadati</taxon>
        <taxon>Pseudomonadota</taxon>
        <taxon>Alphaproteobacteria</taxon>
        <taxon>Hyphomicrobiales</taxon>
        <taxon>Amorphaceae</taxon>
        <taxon>Amorphus</taxon>
    </lineage>
</organism>
<feature type="transmembrane region" description="Helical" evidence="13">
    <location>
        <begin position="93"/>
        <end position="112"/>
    </location>
</feature>
<keyword evidence="5" id="KW-0349">Heme</keyword>
<keyword evidence="6 13" id="KW-0812">Transmembrane</keyword>
<comment type="similarity">
    <text evidence="12">Belongs to the cytochrome b561 family.</text>
</comment>
<accession>A0AAE4ASQ1</accession>
<feature type="domain" description="Cytochrome b561 bacterial/Ni-hydrogenase" evidence="14">
    <location>
        <begin position="10"/>
        <end position="188"/>
    </location>
</feature>
<evidence type="ECO:0000256" key="13">
    <source>
        <dbReference type="SAM" id="Phobius"/>
    </source>
</evidence>
<dbReference type="GO" id="GO:0046872">
    <property type="term" value="F:metal ion binding"/>
    <property type="evidence" value="ECO:0007669"/>
    <property type="project" value="UniProtKB-KW"/>
</dbReference>
<keyword evidence="10" id="KW-0408">Iron</keyword>
<evidence type="ECO:0000256" key="11">
    <source>
        <dbReference type="ARBA" id="ARBA00023136"/>
    </source>
</evidence>
<dbReference type="AlphaFoldDB" id="A0AAE4ASQ1"/>
<comment type="cofactor">
    <cofactor evidence="1">
        <name>heme b</name>
        <dbReference type="ChEBI" id="CHEBI:60344"/>
    </cofactor>
</comment>
<evidence type="ECO:0000256" key="8">
    <source>
        <dbReference type="ARBA" id="ARBA00022982"/>
    </source>
</evidence>
<feature type="transmembrane region" description="Helical" evidence="13">
    <location>
        <begin position="16"/>
        <end position="35"/>
    </location>
</feature>
<keyword evidence="4" id="KW-1003">Cell membrane</keyword>
<evidence type="ECO:0000313" key="16">
    <source>
        <dbReference type="Proteomes" id="UP001229244"/>
    </source>
</evidence>
<evidence type="ECO:0000256" key="12">
    <source>
        <dbReference type="ARBA" id="ARBA00037975"/>
    </source>
</evidence>
<evidence type="ECO:0000256" key="5">
    <source>
        <dbReference type="ARBA" id="ARBA00022617"/>
    </source>
</evidence>
<dbReference type="InterPro" id="IPR011577">
    <property type="entry name" value="Cyt_b561_bac/Ni-Hgenase"/>
</dbReference>
<evidence type="ECO:0000256" key="4">
    <source>
        <dbReference type="ARBA" id="ARBA00022475"/>
    </source>
</evidence>